<evidence type="ECO:0000313" key="2">
    <source>
        <dbReference type="EMBL" id="CAJ0793659.1"/>
    </source>
</evidence>
<dbReference type="InterPro" id="IPR011604">
    <property type="entry name" value="PDDEXK-like_dom_sf"/>
</dbReference>
<keyword evidence="3" id="KW-1185">Reference proteome</keyword>
<name>A0ABM9JGZ8_9RALS</name>
<sequence length="254" mass="28460">MGRTEGEEAMMDFNSTSSISGQITALVDAGMQRARAQQSERQYLGASRLGAACERALQFEYAKAPVDHGRDTPGRMLRIFERGHVMEDCMVAWLRDAGFDLRTRRADGEQFGFSVADGRLQGHIDGVIVDGPEGFAYPALWENKCLGMKSWRELEKNRLAVAKPVYAAQVAIYQAYLELHEHPAIFTALNADTMEIYTEAVPFDAALAQRMSDRAVKVITATEAGDLLPRAFNDPTHFECRMCAWQDRCWRTQA</sequence>
<dbReference type="Proteomes" id="UP001189616">
    <property type="component" value="Unassembled WGS sequence"/>
</dbReference>
<proteinExistence type="predicted"/>
<evidence type="ECO:0000313" key="3">
    <source>
        <dbReference type="Proteomes" id="UP001189616"/>
    </source>
</evidence>
<dbReference type="Gene3D" id="3.90.320.10">
    <property type="match status" value="1"/>
</dbReference>
<protein>
    <recommendedName>
        <fullName evidence="1">PD-(D/E)XK endonuclease-like domain-containing protein</fullName>
    </recommendedName>
</protein>
<evidence type="ECO:0000259" key="1">
    <source>
        <dbReference type="Pfam" id="PF12705"/>
    </source>
</evidence>
<dbReference type="EMBL" id="CATYWO010000004">
    <property type="protein sequence ID" value="CAJ0793659.1"/>
    <property type="molecule type" value="Genomic_DNA"/>
</dbReference>
<dbReference type="Pfam" id="PF12705">
    <property type="entry name" value="PDDEXK_1"/>
    <property type="match status" value="1"/>
</dbReference>
<reference evidence="2 3" key="1">
    <citation type="submission" date="2023-07" db="EMBL/GenBank/DDBJ databases">
        <authorList>
            <person name="Peeters C."/>
        </authorList>
    </citation>
    <scope>NUCLEOTIDE SEQUENCE [LARGE SCALE GENOMIC DNA]</scope>
    <source>
        <strain evidence="2 3">LMG 7141</strain>
    </source>
</reference>
<gene>
    <name evidence="2" type="ORF">LMG7141_02828</name>
</gene>
<comment type="caution">
    <text evidence="2">The sequence shown here is derived from an EMBL/GenBank/DDBJ whole genome shotgun (WGS) entry which is preliminary data.</text>
</comment>
<feature type="domain" description="PD-(D/E)XK endonuclease-like" evidence="1">
    <location>
        <begin position="29"/>
        <end position="249"/>
    </location>
</feature>
<organism evidence="2 3">
    <name type="scientific">Ralstonia condita</name>
    <dbReference type="NCBI Taxonomy" id="3058600"/>
    <lineage>
        <taxon>Bacteria</taxon>
        <taxon>Pseudomonadati</taxon>
        <taxon>Pseudomonadota</taxon>
        <taxon>Betaproteobacteria</taxon>
        <taxon>Burkholderiales</taxon>
        <taxon>Burkholderiaceae</taxon>
        <taxon>Ralstonia</taxon>
    </lineage>
</organism>
<dbReference type="InterPro" id="IPR038726">
    <property type="entry name" value="PDDEXK_AddAB-type"/>
</dbReference>
<accession>A0ABM9JGZ8</accession>